<evidence type="ECO:0000313" key="2">
    <source>
        <dbReference type="Proteomes" id="UP000222975"/>
    </source>
</evidence>
<dbReference type="Proteomes" id="UP000222975">
    <property type="component" value="Segment"/>
</dbReference>
<protein>
    <submittedName>
        <fullName evidence="1">Uncharacterized protein</fullName>
    </submittedName>
</protein>
<organism evidence="1 2">
    <name type="scientific">Erwinia phage vB_EamM_Simmy50</name>
    <dbReference type="NCBI Taxonomy" id="1815988"/>
    <lineage>
        <taxon>Viruses</taxon>
        <taxon>Duplodnaviria</taxon>
        <taxon>Heunggongvirae</taxon>
        <taxon>Uroviricota</taxon>
        <taxon>Caudoviricetes</taxon>
        <taxon>Chimalliviridae</taxon>
        <taxon>Agricanvirus</taxon>
        <taxon>Agricanvirus simmy50</taxon>
    </lineage>
</organism>
<keyword evidence="2" id="KW-1185">Reference proteome</keyword>
<sequence>MMNEDFVGTGTYYKTAVEQPAVPTVPASDAQIVESSTKFEAWLASVGWPACKRPRSYPAVVTFYKGKASTFTAIEINTRTRYYLAIQRIAANYAHLVKAEPNKRHRIILRGSLLTSRMDGRVAVVLADQDVTDLVVGIAYNKVSVVFNPQSFINAIEDIDNSFRNQNKWSWSIGLEIVTSR</sequence>
<reference evidence="2" key="1">
    <citation type="submission" date="2016-03" db="EMBL/GenBank/DDBJ databases">
        <authorList>
            <person name="Sharma R."/>
            <person name="Simister A.R."/>
            <person name="Berg J.A."/>
            <person name="Jensen G.L."/>
            <person name="Keele B.R."/>
            <person name="Ward M.E.H."/>
            <person name="Breakwell D.P."/>
            <person name="Hope S."/>
            <person name="Grose J.H."/>
        </authorList>
    </citation>
    <scope>NUCLEOTIDE SEQUENCE [LARGE SCALE GENOMIC DNA]</scope>
</reference>
<proteinExistence type="predicted"/>
<name>A0A173GDU1_9CAUD</name>
<dbReference type="EMBL" id="KU886223">
    <property type="protein sequence ID" value="ANH51658.1"/>
    <property type="molecule type" value="Genomic_DNA"/>
</dbReference>
<evidence type="ECO:0000313" key="1">
    <source>
        <dbReference type="EMBL" id="ANH51658.1"/>
    </source>
</evidence>
<gene>
    <name evidence="1" type="ORF">SIMMY50_196</name>
</gene>
<accession>A0A173GDU1</accession>